<dbReference type="Proteomes" id="UP000799421">
    <property type="component" value="Unassembled WGS sequence"/>
</dbReference>
<accession>A0A6A7C4Y7</accession>
<gene>
    <name evidence="1" type="ORF">K470DRAFT_256373</name>
</gene>
<evidence type="ECO:0000313" key="1">
    <source>
        <dbReference type="EMBL" id="KAF2862109.1"/>
    </source>
</evidence>
<feature type="non-terminal residue" evidence="1">
    <location>
        <position position="163"/>
    </location>
</feature>
<dbReference type="AlphaFoldDB" id="A0A6A7C4Y7"/>
<protein>
    <submittedName>
        <fullName evidence="1">Uncharacterized protein</fullName>
    </submittedName>
</protein>
<name>A0A6A7C4Y7_9PEZI</name>
<keyword evidence="2" id="KW-1185">Reference proteome</keyword>
<sequence length="163" mass="18915">MEIIWIQGRRVSFWLGDILRLSPSSSTEYALYYGLETRSSPQTQENKRYLIQAIPLILLESVNGTEDVKFVPQDCMPFHEDFGPFLRTPHSAKKFYTKHDARVVQLNVNFWQDEVSAARGKRWNALEHNFHVSANYYVAVRAKMKAPSMLRGLMPDLVRPQRG</sequence>
<proteinExistence type="predicted"/>
<dbReference type="EMBL" id="MU005968">
    <property type="protein sequence ID" value="KAF2862109.1"/>
    <property type="molecule type" value="Genomic_DNA"/>
</dbReference>
<reference evidence="1" key="1">
    <citation type="journal article" date="2020" name="Stud. Mycol.">
        <title>101 Dothideomycetes genomes: a test case for predicting lifestyles and emergence of pathogens.</title>
        <authorList>
            <person name="Haridas S."/>
            <person name="Albert R."/>
            <person name="Binder M."/>
            <person name="Bloem J."/>
            <person name="Labutti K."/>
            <person name="Salamov A."/>
            <person name="Andreopoulos B."/>
            <person name="Baker S."/>
            <person name="Barry K."/>
            <person name="Bills G."/>
            <person name="Bluhm B."/>
            <person name="Cannon C."/>
            <person name="Castanera R."/>
            <person name="Culley D."/>
            <person name="Daum C."/>
            <person name="Ezra D."/>
            <person name="Gonzalez J."/>
            <person name="Henrissat B."/>
            <person name="Kuo A."/>
            <person name="Liang C."/>
            <person name="Lipzen A."/>
            <person name="Lutzoni F."/>
            <person name="Magnuson J."/>
            <person name="Mondo S."/>
            <person name="Nolan M."/>
            <person name="Ohm R."/>
            <person name="Pangilinan J."/>
            <person name="Park H.-J."/>
            <person name="Ramirez L."/>
            <person name="Alfaro M."/>
            <person name="Sun H."/>
            <person name="Tritt A."/>
            <person name="Yoshinaga Y."/>
            <person name="Zwiers L.-H."/>
            <person name="Turgeon B."/>
            <person name="Goodwin S."/>
            <person name="Spatafora J."/>
            <person name="Crous P."/>
            <person name="Grigoriev I."/>
        </authorList>
    </citation>
    <scope>NUCLEOTIDE SEQUENCE</scope>
    <source>
        <strain evidence="1">CBS 480.64</strain>
    </source>
</reference>
<evidence type="ECO:0000313" key="2">
    <source>
        <dbReference type="Proteomes" id="UP000799421"/>
    </source>
</evidence>
<organism evidence="1 2">
    <name type="scientific">Piedraia hortae CBS 480.64</name>
    <dbReference type="NCBI Taxonomy" id="1314780"/>
    <lineage>
        <taxon>Eukaryota</taxon>
        <taxon>Fungi</taxon>
        <taxon>Dikarya</taxon>
        <taxon>Ascomycota</taxon>
        <taxon>Pezizomycotina</taxon>
        <taxon>Dothideomycetes</taxon>
        <taxon>Dothideomycetidae</taxon>
        <taxon>Capnodiales</taxon>
        <taxon>Piedraiaceae</taxon>
        <taxon>Piedraia</taxon>
    </lineage>
</organism>